<dbReference type="NCBIfam" id="NF001670">
    <property type="entry name" value="PRK00435.1"/>
    <property type="match status" value="1"/>
</dbReference>
<dbReference type="PANTHER" id="PTHR39647:SF1">
    <property type="entry name" value="ELONGATION FACTOR 1-BETA"/>
    <property type="match status" value="1"/>
</dbReference>
<name>A0A7C4BBL7_9CREN</name>
<dbReference type="Pfam" id="PF00736">
    <property type="entry name" value="EF1_GNE"/>
    <property type="match status" value="1"/>
</dbReference>
<evidence type="ECO:0000256" key="1">
    <source>
        <dbReference type="ARBA" id="ARBA00003815"/>
    </source>
</evidence>
<sequence length="93" mass="10719">MAGRVIVVIRAYPKELTEDFTSILTKIHEKIKDTIYVLAKWEPVEIAFGYKALELYFIMPEDIEGGTDQLEDLVRSIEQIDNVDVIYVTRIGE</sequence>
<gene>
    <name evidence="7" type="ORF">ENV14_02910</name>
</gene>
<dbReference type="InterPro" id="IPR014038">
    <property type="entry name" value="EF1B_bsu/dsu_GNE"/>
</dbReference>
<dbReference type="GO" id="GO:0003746">
    <property type="term" value="F:translation elongation factor activity"/>
    <property type="evidence" value="ECO:0007669"/>
    <property type="project" value="UniProtKB-KW"/>
</dbReference>
<evidence type="ECO:0000256" key="4">
    <source>
        <dbReference type="ARBA" id="ARBA00022768"/>
    </source>
</evidence>
<accession>A0A7C4BBL7</accession>
<evidence type="ECO:0000256" key="5">
    <source>
        <dbReference type="ARBA" id="ARBA00022917"/>
    </source>
</evidence>
<comment type="function">
    <text evidence="1">Promotes the exchange of GDP for GTP in EF-1-alpha/GDP, thus allowing the regeneration of EF-1-alpha/GTP that could then be used to form the ternary complex EF-1-alpha/GTP/AAtRNA.</text>
</comment>
<dbReference type="InterPro" id="IPR014717">
    <property type="entry name" value="Transl_elong_EF1B/ribsomal_bS6"/>
</dbReference>
<evidence type="ECO:0000256" key="3">
    <source>
        <dbReference type="ARBA" id="ARBA00017600"/>
    </source>
</evidence>
<dbReference type="SUPFAM" id="SSF54984">
    <property type="entry name" value="eEF-1beta-like"/>
    <property type="match status" value="1"/>
</dbReference>
<keyword evidence="4 7" id="KW-0251">Elongation factor</keyword>
<dbReference type="Gene3D" id="3.30.70.60">
    <property type="match status" value="1"/>
</dbReference>
<evidence type="ECO:0000313" key="7">
    <source>
        <dbReference type="EMBL" id="HGI87334.1"/>
    </source>
</evidence>
<protein>
    <recommendedName>
        <fullName evidence="3">Elongation factor 1-beta</fullName>
    </recommendedName>
</protein>
<dbReference type="AlphaFoldDB" id="A0A7C4BBL7"/>
<dbReference type="InterPro" id="IPR036219">
    <property type="entry name" value="eEF-1beta-like_sf"/>
</dbReference>
<reference evidence="7" key="1">
    <citation type="journal article" date="2020" name="mSystems">
        <title>Genome- and Community-Level Interaction Insights into Carbon Utilization and Element Cycling Functions of Hydrothermarchaeota in Hydrothermal Sediment.</title>
        <authorList>
            <person name="Zhou Z."/>
            <person name="Liu Y."/>
            <person name="Xu W."/>
            <person name="Pan J."/>
            <person name="Luo Z.H."/>
            <person name="Li M."/>
        </authorList>
    </citation>
    <scope>NUCLEOTIDE SEQUENCE [LARGE SCALE GENOMIC DNA]</scope>
    <source>
        <strain evidence="7">SpSt-732</strain>
    </source>
</reference>
<keyword evidence="5" id="KW-0648">Protein biosynthesis</keyword>
<dbReference type="InterPro" id="IPR004542">
    <property type="entry name" value="Transl_elong_EF1B_B_arc"/>
</dbReference>
<dbReference type="EMBL" id="DTFF01000024">
    <property type="protein sequence ID" value="HGI87334.1"/>
    <property type="molecule type" value="Genomic_DNA"/>
</dbReference>
<dbReference type="SMART" id="SM00888">
    <property type="entry name" value="EF1_GNE"/>
    <property type="match status" value="1"/>
</dbReference>
<comment type="similarity">
    <text evidence="2">Belongs to the EF-1-beta/EF-1-delta family.</text>
</comment>
<evidence type="ECO:0000256" key="2">
    <source>
        <dbReference type="ARBA" id="ARBA00007411"/>
    </source>
</evidence>
<proteinExistence type="inferred from homology"/>
<comment type="caution">
    <text evidence="7">The sequence shown here is derived from an EMBL/GenBank/DDBJ whole genome shotgun (WGS) entry which is preliminary data.</text>
</comment>
<evidence type="ECO:0000259" key="6">
    <source>
        <dbReference type="SMART" id="SM00888"/>
    </source>
</evidence>
<organism evidence="7">
    <name type="scientific">Ignisphaera aggregans</name>
    <dbReference type="NCBI Taxonomy" id="334771"/>
    <lineage>
        <taxon>Archaea</taxon>
        <taxon>Thermoproteota</taxon>
        <taxon>Thermoprotei</taxon>
        <taxon>Desulfurococcales</taxon>
        <taxon>Desulfurococcaceae</taxon>
        <taxon>Ignisphaera</taxon>
    </lineage>
</organism>
<feature type="domain" description="Translation elongation factor EF1B beta/delta subunit guanine nucleotide exchange" evidence="6">
    <location>
        <begin position="4"/>
        <end position="91"/>
    </location>
</feature>
<dbReference type="PANTHER" id="PTHR39647">
    <property type="entry name" value="ELONGATION FACTOR 1-BETA"/>
    <property type="match status" value="1"/>
</dbReference>